<comment type="subcellular location">
    <subcellularLocation>
        <location evidence="1">Cell inner membrane</location>
        <topology evidence="1">Multi-pass membrane protein</topology>
    </subcellularLocation>
</comment>
<proteinExistence type="predicted"/>
<keyword evidence="6" id="KW-1185">Reference proteome</keyword>
<feature type="region of interest" description="Disordered" evidence="2">
    <location>
        <begin position="1"/>
        <end position="26"/>
    </location>
</feature>
<feature type="transmembrane region" description="Helical" evidence="3">
    <location>
        <begin position="428"/>
        <end position="446"/>
    </location>
</feature>
<feature type="transmembrane region" description="Helical" evidence="3">
    <location>
        <begin position="573"/>
        <end position="595"/>
    </location>
</feature>
<evidence type="ECO:0000259" key="4">
    <source>
        <dbReference type="Pfam" id="PF06808"/>
    </source>
</evidence>
<feature type="transmembrane region" description="Helical" evidence="3">
    <location>
        <begin position="615"/>
        <end position="641"/>
    </location>
</feature>
<accession>A0A1H7N9M4</accession>
<feature type="transmembrane region" description="Helical" evidence="3">
    <location>
        <begin position="691"/>
        <end position="715"/>
    </location>
</feature>
<dbReference type="AlphaFoldDB" id="A0A1H7N9M4"/>
<protein>
    <submittedName>
        <fullName evidence="5">TRAP transporter, 4TM/12TM fusion protein</fullName>
    </submittedName>
</protein>
<keyword evidence="1" id="KW-0997">Cell inner membrane</keyword>
<gene>
    <name evidence="5" type="ORF">SAMN04515666_10360</name>
</gene>
<sequence>MSNETSRPLAVPDTAGTAPAVPHDPEHGLPATFGTGWKGRLLFWIAVAFSAFQIVTAFGIPLDFRIVPSLSWLTPILLIRIAFALWLVWILLGAARGRANIEAILAFLTLFGAFELVSLYTGTLPNQVLRTLHVGFLCLTACGLLANADETSPPARIFWWAVGIVGFTLGLYHWWNYNELVNRAGELTHADMVVGISALIVLFLLVWRAMGIALPLVAGTFLAYCLFGNYLPAPYDHRGYSLEQVIEQMAFGTEGLYSTPTAVSATFIFLFILFGAFMERAGVIDFFNDLSMAVFGGKQGGPGKVCVASSALMGTVSGSGVANVVASGQFTIPLMKRSGFNGAFAGGVEATSSMGGQIMPPVMGAVAFIMAETIDVPYSKIVEAAIIPALLYFAACYWAVHLEAGKLGLRGLPKSELPSAREELRRHWYLIAPLLVLVVLLFAGFTPLFAGAIGLALTVALILALAVSAGLTTPALRVVFWVGFGLICAASMSVSIATVLLVVLALVIWNVLRGASGREVLRSCIEALADGARQALPVGLACALVGIVIGTMTLTGLGTIFGSWLIGIGKNSMFLALILTMVFSLILGMGIPTIPNYIITSSLAAPILLQLDVPLIVSHMFVFYFGIMADLTPPVALAAFAAAPMAKVSGMKIGVQAVKIALPGFVVPYMAVYDPTLMLQPVAGLSGASYWLAVAYIAIKATLAMVLWGAAFVGYLSRSLALWERALAAIAAAFLVAAVPLTDEIGFALAAAMIGQHLWRARADAHPAT</sequence>
<feature type="transmembrane region" description="Helical" evidence="3">
    <location>
        <begin position="104"/>
        <end position="122"/>
    </location>
</feature>
<evidence type="ECO:0000256" key="2">
    <source>
        <dbReference type="SAM" id="MobiDB-lite"/>
    </source>
</evidence>
<feature type="transmembrane region" description="Helical" evidence="3">
    <location>
        <begin position="187"/>
        <end position="207"/>
    </location>
</feature>
<feature type="transmembrane region" description="Helical" evidence="3">
    <location>
        <begin position="72"/>
        <end position="92"/>
    </location>
</feature>
<dbReference type="PANTHER" id="PTHR43849">
    <property type="entry name" value="BLL3936 PROTEIN"/>
    <property type="match status" value="1"/>
</dbReference>
<dbReference type="RefSeq" id="WP_091832665.1">
    <property type="nucleotide sequence ID" value="NZ_FOAN01000003.1"/>
</dbReference>
<dbReference type="GO" id="GO:0005886">
    <property type="term" value="C:plasma membrane"/>
    <property type="evidence" value="ECO:0007669"/>
    <property type="project" value="UniProtKB-SubCell"/>
</dbReference>
<feature type="transmembrane region" description="Helical" evidence="3">
    <location>
        <begin position="214"/>
        <end position="235"/>
    </location>
</feature>
<dbReference type="Proteomes" id="UP000199664">
    <property type="component" value="Unassembled WGS sequence"/>
</dbReference>
<keyword evidence="1" id="KW-1003">Cell membrane</keyword>
<feature type="domain" description="TRAP C4-dicarboxylate transport system permease DctM subunit" evidence="4">
    <location>
        <begin position="200"/>
        <end position="498"/>
    </location>
</feature>
<dbReference type="InterPro" id="IPR011853">
    <property type="entry name" value="TRAP_DctM-Dct_fused"/>
</dbReference>
<feature type="transmembrane region" description="Helical" evidence="3">
    <location>
        <begin position="41"/>
        <end position="60"/>
    </location>
</feature>
<dbReference type="InterPro" id="IPR010656">
    <property type="entry name" value="DctM"/>
</dbReference>
<feature type="transmembrane region" description="Helical" evidence="3">
    <location>
        <begin position="653"/>
        <end position="671"/>
    </location>
</feature>
<dbReference type="NCBIfam" id="TIGR02123">
    <property type="entry name" value="TRAP_fused"/>
    <property type="match status" value="1"/>
</dbReference>
<dbReference type="EMBL" id="FOAN01000003">
    <property type="protein sequence ID" value="SEL20203.1"/>
    <property type="molecule type" value="Genomic_DNA"/>
</dbReference>
<feature type="transmembrane region" description="Helical" evidence="3">
    <location>
        <begin position="157"/>
        <end position="175"/>
    </location>
</feature>
<feature type="transmembrane region" description="Helical" evidence="3">
    <location>
        <begin position="128"/>
        <end position="145"/>
    </location>
</feature>
<feature type="transmembrane region" description="Helical" evidence="3">
    <location>
        <begin position="538"/>
        <end position="566"/>
    </location>
</feature>
<evidence type="ECO:0000313" key="5">
    <source>
        <dbReference type="EMBL" id="SEL20203.1"/>
    </source>
</evidence>
<feature type="transmembrane region" description="Helical" evidence="3">
    <location>
        <begin position="478"/>
        <end position="509"/>
    </location>
</feature>
<keyword evidence="3" id="KW-0812">Transmembrane</keyword>
<keyword evidence="1" id="KW-0813">Transport</keyword>
<dbReference type="GO" id="GO:0022857">
    <property type="term" value="F:transmembrane transporter activity"/>
    <property type="evidence" value="ECO:0007669"/>
    <property type="project" value="UniProtKB-UniRule"/>
</dbReference>
<dbReference type="PANTHER" id="PTHR43849:SF2">
    <property type="entry name" value="BLL3936 PROTEIN"/>
    <property type="match status" value="1"/>
</dbReference>
<dbReference type="STRING" id="1036779.SAMN04515666_10360"/>
<keyword evidence="3" id="KW-0472">Membrane</keyword>
<feature type="transmembrane region" description="Helical" evidence="3">
    <location>
        <begin position="727"/>
        <end position="754"/>
    </location>
</feature>
<name>A0A1H7N9M4_9HYPH</name>
<dbReference type="OrthoDB" id="9759894at2"/>
<feature type="transmembrane region" description="Helical" evidence="3">
    <location>
        <begin position="255"/>
        <end position="277"/>
    </location>
</feature>
<evidence type="ECO:0000256" key="1">
    <source>
        <dbReference type="RuleBase" id="RU369079"/>
    </source>
</evidence>
<evidence type="ECO:0000313" key="6">
    <source>
        <dbReference type="Proteomes" id="UP000199664"/>
    </source>
</evidence>
<keyword evidence="3" id="KW-1133">Transmembrane helix</keyword>
<evidence type="ECO:0000256" key="3">
    <source>
        <dbReference type="SAM" id="Phobius"/>
    </source>
</evidence>
<dbReference type="Pfam" id="PF06808">
    <property type="entry name" value="DctM"/>
    <property type="match status" value="1"/>
</dbReference>
<feature type="transmembrane region" description="Helical" evidence="3">
    <location>
        <begin position="452"/>
        <end position="471"/>
    </location>
</feature>
<reference evidence="6" key="1">
    <citation type="submission" date="2016-10" db="EMBL/GenBank/DDBJ databases">
        <authorList>
            <person name="Varghese N."/>
            <person name="Submissions S."/>
        </authorList>
    </citation>
    <scope>NUCLEOTIDE SEQUENCE [LARGE SCALE GENOMIC DNA]</scope>
    <source>
        <strain evidence="6">LMG 26383,CCUG 61248,R- 45681</strain>
    </source>
</reference>
<organism evidence="5 6">
    <name type="scientific">Bosea lupini</name>
    <dbReference type="NCBI Taxonomy" id="1036779"/>
    <lineage>
        <taxon>Bacteria</taxon>
        <taxon>Pseudomonadati</taxon>
        <taxon>Pseudomonadota</taxon>
        <taxon>Alphaproteobacteria</taxon>
        <taxon>Hyphomicrobiales</taxon>
        <taxon>Boseaceae</taxon>
        <taxon>Bosea</taxon>
    </lineage>
</organism>
<comment type="function">
    <text evidence="1">Part of the tripartite ATP-independent periplasmic (TRAP) transport system.</text>
</comment>